<dbReference type="GO" id="GO:0005634">
    <property type="term" value="C:nucleus"/>
    <property type="evidence" value="ECO:0007669"/>
    <property type="project" value="UniProtKB-SubCell"/>
</dbReference>
<proteinExistence type="predicted"/>
<feature type="region of interest" description="Disordered" evidence="9">
    <location>
        <begin position="153"/>
        <end position="201"/>
    </location>
</feature>
<evidence type="ECO:0000256" key="6">
    <source>
        <dbReference type="ARBA" id="ARBA00023242"/>
    </source>
</evidence>
<accession>A0A6P7XT56</accession>
<keyword evidence="4 8" id="KW-0175">Coiled coil</keyword>
<sequence>MQKVQGLKIPEETLGKCRERRVNSSPTYTVLQLRMQHRRSQEQLNEKNLILPLNKTPAFFSEQNGRVGQSQTEDFLKFKGQNGSHKVGPPQMHFSEGPLLECAKQEKKVRLAEDLSVKILHRPGPLELVKKNILPLGSGIQDAVKEEIHLPSSSSDAYSFDDDGTSSSSSCSSTSPDRGFPPSPGPLGHRSPISSNTGLQLDLTRVPEVSRSMMGSITGASSLATSGPMGSLPAHAGSTLPKVPAKASEAGKPPRQKKSKDIKPKVKKLKYHQYVPPDQKAEKSPMTMDAAYSRLLQQQQIFLQLQILNQQQQQQTYCVQTVHPLTTSLSAEQMISFVGSATVGSSTINLSPSAATTTTNPSSTVPSKPELLPAKLDDLTVTELRQQLRKRGLPVSGTKPALLERLKPYQIPCTKPPAAISSASLIAPVLELPTLPVPLAPDGSSPTACTFQTVPSPAAGELAMPESTGAPGVVEGTALLAFKEDQVLQEKQKVIDSLTWKLKQEQKQAEDLRVELEMHQRLKNRHRAEEKLAPGTAFSMELDNPSSSSPTATESQFLYPLQDKAVEESGTSGTRSADNFVVFSPPSCEFPRPDFELPQQITASPSSSGSGVRSLEEELQEAIQKAQLVPSQSIEDILEEPLVCTEALEPTDTIEAKPLTVETKPHRAPSPCSQQASPPKRARHNSSVNLLPPLPSLPLLPPPPATILEFPTCGSYDLLSAAQDGFSTVFSLDHLELPLSPDRPQSRIGSSSSSRMTFDPVDWLEALTSGLTSGFGPSSPVGTSIFSTDFIDSLDFNVNRIIDQWSSC</sequence>
<dbReference type="Gene3D" id="6.10.140.2040">
    <property type="match status" value="1"/>
</dbReference>
<evidence type="ECO:0000256" key="9">
    <source>
        <dbReference type="SAM" id="MobiDB-lite"/>
    </source>
</evidence>
<evidence type="ECO:0000313" key="12">
    <source>
        <dbReference type="RefSeq" id="XP_030053624.1"/>
    </source>
</evidence>
<feature type="repeat" description="RPEL" evidence="7">
    <location>
        <begin position="113"/>
        <end position="138"/>
    </location>
</feature>
<dbReference type="PANTHER" id="PTHR22793">
    <property type="entry name" value="MYOCARDIN-RELATED TRANSCRIPTION FACTOR-RELATED"/>
    <property type="match status" value="1"/>
</dbReference>
<organism evidence="11 12">
    <name type="scientific">Microcaecilia unicolor</name>
    <dbReference type="NCBI Taxonomy" id="1415580"/>
    <lineage>
        <taxon>Eukaryota</taxon>
        <taxon>Metazoa</taxon>
        <taxon>Chordata</taxon>
        <taxon>Craniata</taxon>
        <taxon>Vertebrata</taxon>
        <taxon>Euteleostomi</taxon>
        <taxon>Amphibia</taxon>
        <taxon>Gymnophiona</taxon>
        <taxon>Siphonopidae</taxon>
        <taxon>Microcaecilia</taxon>
    </lineage>
</organism>
<dbReference type="OrthoDB" id="197676at2759"/>
<dbReference type="Pfam" id="PF02037">
    <property type="entry name" value="SAP"/>
    <property type="match status" value="1"/>
</dbReference>
<keyword evidence="6" id="KW-0539">Nucleus</keyword>
<name>A0A6P7XT56_9AMPH</name>
<dbReference type="Gene3D" id="6.10.150.10">
    <property type="match status" value="1"/>
</dbReference>
<dbReference type="SMART" id="SM00707">
    <property type="entry name" value="RPEL"/>
    <property type="match status" value="2"/>
</dbReference>
<feature type="region of interest" description="Disordered" evidence="9">
    <location>
        <begin position="661"/>
        <end position="685"/>
    </location>
</feature>
<dbReference type="KEGG" id="muo:115466499"/>
<dbReference type="AlphaFoldDB" id="A0A6P7XT56"/>
<keyword evidence="5" id="KW-0804">Transcription</keyword>
<feature type="compositionally biased region" description="Low complexity" evidence="9">
    <location>
        <begin position="165"/>
        <end position="175"/>
    </location>
</feature>
<dbReference type="CTD" id="284358"/>
<dbReference type="InterPro" id="IPR036361">
    <property type="entry name" value="SAP_dom_sf"/>
</dbReference>
<dbReference type="PROSITE" id="PS50800">
    <property type="entry name" value="SAP"/>
    <property type="match status" value="1"/>
</dbReference>
<feature type="region of interest" description="Disordered" evidence="9">
    <location>
        <begin position="220"/>
        <end position="265"/>
    </location>
</feature>
<dbReference type="GO" id="GO:0051145">
    <property type="term" value="P:smooth muscle cell differentiation"/>
    <property type="evidence" value="ECO:0007669"/>
    <property type="project" value="TreeGrafter"/>
</dbReference>
<dbReference type="InterPro" id="IPR043451">
    <property type="entry name" value="Myocardin-like"/>
</dbReference>
<dbReference type="SMART" id="SM00513">
    <property type="entry name" value="SAP"/>
    <property type="match status" value="1"/>
</dbReference>
<dbReference type="InParanoid" id="A0A6P7XT56"/>
<evidence type="ECO:0000256" key="2">
    <source>
        <dbReference type="ARBA" id="ARBA00022737"/>
    </source>
</evidence>
<evidence type="ECO:0000256" key="7">
    <source>
        <dbReference type="PROSITE-ProRule" id="PRU00401"/>
    </source>
</evidence>
<keyword evidence="2" id="KW-0677">Repeat</keyword>
<dbReference type="GO" id="GO:0003713">
    <property type="term" value="F:transcription coactivator activity"/>
    <property type="evidence" value="ECO:0007669"/>
    <property type="project" value="TreeGrafter"/>
</dbReference>
<dbReference type="SUPFAM" id="SSF68906">
    <property type="entry name" value="SAP domain"/>
    <property type="match status" value="1"/>
</dbReference>
<evidence type="ECO:0000313" key="11">
    <source>
        <dbReference type="Proteomes" id="UP000515156"/>
    </source>
</evidence>
<dbReference type="RefSeq" id="XP_030053624.1">
    <property type="nucleotide sequence ID" value="XM_030197764.1"/>
</dbReference>
<evidence type="ECO:0000256" key="3">
    <source>
        <dbReference type="ARBA" id="ARBA00023015"/>
    </source>
</evidence>
<dbReference type="PROSITE" id="PS51073">
    <property type="entry name" value="RPEL"/>
    <property type="match status" value="1"/>
</dbReference>
<feature type="coiled-coil region" evidence="8">
    <location>
        <begin position="488"/>
        <end position="529"/>
    </location>
</feature>
<dbReference type="InterPro" id="IPR003034">
    <property type="entry name" value="SAP_dom"/>
</dbReference>
<comment type="subcellular location">
    <subcellularLocation>
        <location evidence="1">Nucleus</location>
    </subcellularLocation>
</comment>
<feature type="compositionally biased region" description="Low complexity" evidence="9">
    <location>
        <begin position="669"/>
        <end position="679"/>
    </location>
</feature>
<dbReference type="PANTHER" id="PTHR22793:SF14">
    <property type="entry name" value="MYOCARDIN-LIKE"/>
    <property type="match status" value="1"/>
</dbReference>
<evidence type="ECO:0000259" key="10">
    <source>
        <dbReference type="PROSITE" id="PS50800"/>
    </source>
</evidence>
<dbReference type="GeneID" id="115466499"/>
<dbReference type="InterPro" id="IPR004018">
    <property type="entry name" value="RPEL_repeat"/>
</dbReference>
<feature type="domain" description="SAP" evidence="10">
    <location>
        <begin position="376"/>
        <end position="410"/>
    </location>
</feature>
<keyword evidence="3" id="KW-0805">Transcription regulation</keyword>
<dbReference type="GO" id="GO:0045944">
    <property type="term" value="P:positive regulation of transcription by RNA polymerase II"/>
    <property type="evidence" value="ECO:0007669"/>
    <property type="project" value="TreeGrafter"/>
</dbReference>
<evidence type="ECO:0000256" key="8">
    <source>
        <dbReference type="SAM" id="Coils"/>
    </source>
</evidence>
<evidence type="ECO:0000256" key="5">
    <source>
        <dbReference type="ARBA" id="ARBA00023163"/>
    </source>
</evidence>
<dbReference type="Gene3D" id="1.10.720.30">
    <property type="entry name" value="SAP domain"/>
    <property type="match status" value="1"/>
</dbReference>
<reference evidence="12" key="1">
    <citation type="submission" date="2025-08" db="UniProtKB">
        <authorList>
            <consortium name="RefSeq"/>
        </authorList>
    </citation>
    <scope>IDENTIFICATION</scope>
</reference>
<dbReference type="Proteomes" id="UP000515156">
    <property type="component" value="Chromosome 3"/>
</dbReference>
<evidence type="ECO:0000256" key="4">
    <source>
        <dbReference type="ARBA" id="ARBA00023054"/>
    </source>
</evidence>
<protein>
    <submittedName>
        <fullName evidence="12">MEF2-activating motif and SAP domain-containing transcriptional regulator isoform X1</fullName>
    </submittedName>
</protein>
<gene>
    <name evidence="12" type="primary">MAMSTR</name>
</gene>
<keyword evidence="11" id="KW-1185">Reference proteome</keyword>
<evidence type="ECO:0000256" key="1">
    <source>
        <dbReference type="ARBA" id="ARBA00004123"/>
    </source>
</evidence>